<feature type="region of interest" description="Disordered" evidence="3">
    <location>
        <begin position="761"/>
        <end position="910"/>
    </location>
</feature>
<comment type="caution">
    <text evidence="5">The sequence shown here is derived from an EMBL/GenBank/DDBJ whole genome shotgun (WGS) entry which is preliminary data.</text>
</comment>
<gene>
    <name evidence="5" type="ORF">QBC41DRAFT_32848</name>
</gene>
<accession>A0AA39Z0P1</accession>
<sequence>MAVGQLPKSSSDPEISSTRPVRPKFHHRCTNDRIREGSGTPPLFFSMTGKIRKDRKSVFREVGLDTEEPYGPYFSEHEFGEITGLASPTSTHRPDTAQGNTSDDGKDDTEQRQPRDERDEAESPTSPSQKPWYSRLTPGRRPRVRTVSSAPPPSVSSFTRLSTIALLIAVVIPAFSYYKGAEEVAPLAGADAGVIYYRDMKPGPILETRADSPTKACKRWAHQTAQLNGTLYIYGGQASSSPDQTNDNWNNNLLVLDLTRSWDITSPSLRGLPQPSGPPAVSLGYLWNDYNNLYLYGGQFSDKPVADVPPISIWRYSIRSQSWDEFKNPRTTAGNYSTDADIPLERAAEGAGISVPELGLSWYFGGHLDSHTTPGWSIHVPRLYLKSLLEFTHPGYVNDGLRIDGAGSEGAFRNITEGGLQVQDAFSERGDAALVFVPGWGERGILIGLAGGKVGGDLIDDLRTLDVFDIETSEWYHQRTTGEAPRVRVNLCAVVASAPDASSFQIYVYGGQDLEETQTQYNDMYILSIPAFTWIKVPSFSSSSTAPKARAGHTCNLRDGQIIVLGGYTGADTPCESPGIWVFNASSLTWSSRFNSLDHPADISPENSVLGASYGYTVPDPVAEVIGGSPSGGATVSQPLVGKPTAGPFATGKPPIWTLPGSTATVTAWGPDATSTVPPGSDPHPTPDDNPQSRKGSLIAAGVIAALAGLAALYLGYCAWLYRRQVKAYRSHLAITNRYSGPAGASTGTFSGLAAFFGGGGRKGSKKSAKSGGGSNQGTVVTEKERYPSNRVSTSTTDSLFATSSVEPRTMFDDDDHRHHVDLGVPQRPGQWWRDQEGGQGSSQTAVNTTASGPSAGNFGGRSGGGVSPDGFDHDHEEVGVGKKVERRGSSSGESASSTERLLEGQEPSFFSVVMKPRRALRVVNGLEGEVTSA</sequence>
<keyword evidence="4" id="KW-0472">Membrane</keyword>
<organism evidence="5 6">
    <name type="scientific">Cercophora samala</name>
    <dbReference type="NCBI Taxonomy" id="330535"/>
    <lineage>
        <taxon>Eukaryota</taxon>
        <taxon>Fungi</taxon>
        <taxon>Dikarya</taxon>
        <taxon>Ascomycota</taxon>
        <taxon>Pezizomycotina</taxon>
        <taxon>Sordariomycetes</taxon>
        <taxon>Sordariomycetidae</taxon>
        <taxon>Sordariales</taxon>
        <taxon>Lasiosphaeriaceae</taxon>
        <taxon>Cercophora</taxon>
    </lineage>
</organism>
<feature type="compositionally biased region" description="Polar residues" evidence="3">
    <location>
        <begin position="7"/>
        <end position="19"/>
    </location>
</feature>
<protein>
    <recommendedName>
        <fullName evidence="7">Kelch repeat-containing protein</fullName>
    </recommendedName>
</protein>
<feature type="compositionally biased region" description="Basic and acidic residues" evidence="3">
    <location>
        <begin position="871"/>
        <end position="889"/>
    </location>
</feature>
<evidence type="ECO:0000313" key="5">
    <source>
        <dbReference type="EMBL" id="KAK0662041.1"/>
    </source>
</evidence>
<name>A0AA39Z0P1_9PEZI</name>
<reference evidence="5" key="1">
    <citation type="submission" date="2023-06" db="EMBL/GenBank/DDBJ databases">
        <title>Genome-scale phylogeny and comparative genomics of the fungal order Sordariales.</title>
        <authorList>
            <consortium name="Lawrence Berkeley National Laboratory"/>
            <person name="Hensen N."/>
            <person name="Bonometti L."/>
            <person name="Westerberg I."/>
            <person name="Brannstrom I.O."/>
            <person name="Guillou S."/>
            <person name="Cros-Aarteil S."/>
            <person name="Calhoun S."/>
            <person name="Haridas S."/>
            <person name="Kuo A."/>
            <person name="Mondo S."/>
            <person name="Pangilinan J."/>
            <person name="Riley R."/>
            <person name="Labutti K."/>
            <person name="Andreopoulos B."/>
            <person name="Lipzen A."/>
            <person name="Chen C."/>
            <person name="Yanf M."/>
            <person name="Daum C."/>
            <person name="Ng V."/>
            <person name="Clum A."/>
            <person name="Steindorff A."/>
            <person name="Ohm R."/>
            <person name="Martin F."/>
            <person name="Silar P."/>
            <person name="Natvig D."/>
            <person name="Lalanne C."/>
            <person name="Gautier V."/>
            <person name="Ament-Velasquez S.L."/>
            <person name="Kruys A."/>
            <person name="Hutchinson M.I."/>
            <person name="Powell A.J."/>
            <person name="Barry K."/>
            <person name="Miller A.N."/>
            <person name="Grigoriev I.V."/>
            <person name="Debuchy R."/>
            <person name="Gladieux P."/>
            <person name="Thoren M.H."/>
            <person name="Johannesson H."/>
        </authorList>
    </citation>
    <scope>NUCLEOTIDE SEQUENCE</scope>
    <source>
        <strain evidence="5">CBS 307.81</strain>
    </source>
</reference>
<evidence type="ECO:0000313" key="6">
    <source>
        <dbReference type="Proteomes" id="UP001174997"/>
    </source>
</evidence>
<dbReference type="Gene3D" id="2.120.10.80">
    <property type="entry name" value="Kelch-type beta propeller"/>
    <property type="match status" value="2"/>
</dbReference>
<proteinExistence type="predicted"/>
<feature type="compositionally biased region" description="Gly residues" evidence="3">
    <location>
        <begin position="858"/>
        <end position="868"/>
    </location>
</feature>
<keyword evidence="4" id="KW-0812">Transmembrane</keyword>
<keyword evidence="1" id="KW-0880">Kelch repeat</keyword>
<feature type="compositionally biased region" description="Basic and acidic residues" evidence="3">
    <location>
        <begin position="810"/>
        <end position="822"/>
    </location>
</feature>
<feature type="region of interest" description="Disordered" evidence="3">
    <location>
        <begin position="1"/>
        <end position="57"/>
    </location>
</feature>
<dbReference type="AlphaFoldDB" id="A0AA39Z0P1"/>
<keyword evidence="6" id="KW-1185">Reference proteome</keyword>
<dbReference type="InterPro" id="IPR015915">
    <property type="entry name" value="Kelch-typ_b-propeller"/>
</dbReference>
<evidence type="ECO:0000256" key="1">
    <source>
        <dbReference type="ARBA" id="ARBA00022441"/>
    </source>
</evidence>
<evidence type="ECO:0000256" key="3">
    <source>
        <dbReference type="SAM" id="MobiDB-lite"/>
    </source>
</evidence>
<evidence type="ECO:0000256" key="4">
    <source>
        <dbReference type="SAM" id="Phobius"/>
    </source>
</evidence>
<feature type="compositionally biased region" description="Polar residues" evidence="3">
    <location>
        <begin position="842"/>
        <end position="852"/>
    </location>
</feature>
<evidence type="ECO:0000256" key="2">
    <source>
        <dbReference type="ARBA" id="ARBA00022737"/>
    </source>
</evidence>
<dbReference type="SUPFAM" id="SSF117281">
    <property type="entry name" value="Kelch motif"/>
    <property type="match status" value="1"/>
</dbReference>
<feature type="region of interest" description="Disordered" evidence="3">
    <location>
        <begin position="668"/>
        <end position="694"/>
    </location>
</feature>
<feature type="transmembrane region" description="Helical" evidence="4">
    <location>
        <begin position="698"/>
        <end position="722"/>
    </location>
</feature>
<dbReference type="EMBL" id="JAULSY010000146">
    <property type="protein sequence ID" value="KAK0662041.1"/>
    <property type="molecule type" value="Genomic_DNA"/>
</dbReference>
<feature type="compositionally biased region" description="Basic and acidic residues" evidence="3">
    <location>
        <begin position="108"/>
        <end position="118"/>
    </location>
</feature>
<feature type="region of interest" description="Disordered" evidence="3">
    <location>
        <begin position="84"/>
        <end position="156"/>
    </location>
</feature>
<keyword evidence="4" id="KW-1133">Transmembrane helix</keyword>
<dbReference type="PANTHER" id="PTHR46093">
    <property type="entry name" value="ACYL-COA-BINDING DOMAIN-CONTAINING PROTEIN 5"/>
    <property type="match status" value="1"/>
</dbReference>
<feature type="compositionally biased region" description="Polar residues" evidence="3">
    <location>
        <begin position="86"/>
        <end position="102"/>
    </location>
</feature>
<keyword evidence="2" id="KW-0677">Repeat</keyword>
<feature type="compositionally biased region" description="Polar residues" evidence="3">
    <location>
        <begin position="790"/>
        <end position="807"/>
    </location>
</feature>
<evidence type="ECO:0008006" key="7">
    <source>
        <dbReference type="Google" id="ProtNLM"/>
    </source>
</evidence>
<dbReference type="PANTHER" id="PTHR46093:SF18">
    <property type="entry name" value="FIBRONECTIN TYPE-III DOMAIN-CONTAINING PROTEIN"/>
    <property type="match status" value="1"/>
</dbReference>
<dbReference type="Proteomes" id="UP001174997">
    <property type="component" value="Unassembled WGS sequence"/>
</dbReference>
<dbReference type="Pfam" id="PF24681">
    <property type="entry name" value="Kelch_KLHDC2_KLHL20_DRC7"/>
    <property type="match status" value="1"/>
</dbReference>